<feature type="region of interest" description="Disordered" evidence="1">
    <location>
        <begin position="108"/>
        <end position="141"/>
    </location>
</feature>
<organism evidence="3 4">
    <name type="scientific">Eruca vesicaria subsp. sativa</name>
    <name type="common">Garden rocket</name>
    <name type="synonym">Eruca sativa</name>
    <dbReference type="NCBI Taxonomy" id="29727"/>
    <lineage>
        <taxon>Eukaryota</taxon>
        <taxon>Viridiplantae</taxon>
        <taxon>Streptophyta</taxon>
        <taxon>Embryophyta</taxon>
        <taxon>Tracheophyta</taxon>
        <taxon>Spermatophyta</taxon>
        <taxon>Magnoliopsida</taxon>
        <taxon>eudicotyledons</taxon>
        <taxon>Gunneridae</taxon>
        <taxon>Pentapetalae</taxon>
        <taxon>rosids</taxon>
        <taxon>malvids</taxon>
        <taxon>Brassicales</taxon>
        <taxon>Brassicaceae</taxon>
        <taxon>Brassiceae</taxon>
        <taxon>Eruca</taxon>
    </lineage>
</organism>
<evidence type="ECO:0000313" key="3">
    <source>
        <dbReference type="EMBL" id="CAH8388274.1"/>
    </source>
</evidence>
<dbReference type="SUPFAM" id="SSF81606">
    <property type="entry name" value="PP2C-like"/>
    <property type="match status" value="1"/>
</dbReference>
<protein>
    <recommendedName>
        <fullName evidence="2">PPM-type phosphatase domain-containing protein</fullName>
    </recommendedName>
</protein>
<dbReference type="PANTHER" id="PTHR47992">
    <property type="entry name" value="PROTEIN PHOSPHATASE"/>
    <property type="match status" value="1"/>
</dbReference>
<dbReference type="Gene3D" id="3.60.40.10">
    <property type="entry name" value="PPM-type phosphatase domain"/>
    <property type="match status" value="1"/>
</dbReference>
<comment type="caution">
    <text evidence="3">The sequence shown here is derived from an EMBL/GenBank/DDBJ whole genome shotgun (WGS) entry which is preliminary data.</text>
</comment>
<evidence type="ECO:0000313" key="4">
    <source>
        <dbReference type="Proteomes" id="UP001642260"/>
    </source>
</evidence>
<dbReference type="Proteomes" id="UP001642260">
    <property type="component" value="Unassembled WGS sequence"/>
</dbReference>
<dbReference type="PROSITE" id="PS51746">
    <property type="entry name" value="PPM_2"/>
    <property type="match status" value="1"/>
</dbReference>
<reference evidence="3 4" key="1">
    <citation type="submission" date="2022-03" db="EMBL/GenBank/DDBJ databases">
        <authorList>
            <person name="Macdonald S."/>
            <person name="Ahmed S."/>
            <person name="Newling K."/>
        </authorList>
    </citation>
    <scope>NUCLEOTIDE SEQUENCE [LARGE SCALE GENOMIC DNA]</scope>
</reference>
<evidence type="ECO:0000256" key="1">
    <source>
        <dbReference type="SAM" id="MobiDB-lite"/>
    </source>
</evidence>
<dbReference type="AlphaFoldDB" id="A0ABC8LWK7"/>
<dbReference type="Pfam" id="PF00481">
    <property type="entry name" value="PP2C"/>
    <property type="match status" value="1"/>
</dbReference>
<accession>A0ABC8LWK7</accession>
<dbReference type="InterPro" id="IPR036457">
    <property type="entry name" value="PPM-type-like_dom_sf"/>
</dbReference>
<feature type="domain" description="PPM-type phosphatase" evidence="2">
    <location>
        <begin position="1"/>
        <end position="99"/>
    </location>
</feature>
<sequence length="159" mass="17573">MVVWENFGRVFALRDEPEVCIVWLQNCDSRGLAMARAFGDFCLKNFGQISVPNVPFRRLTEKDEFIVLATDGLSLRLELGDTKYPTSKVDDCAAVCLYLHSNTTNAVSTASENDDASGLGGLGRSSTVRTGKEAVLDESEAEKAVKRRGNRTWKQSILH</sequence>
<name>A0ABC8LWK7_ERUVS</name>
<dbReference type="InterPro" id="IPR001932">
    <property type="entry name" value="PPM-type_phosphatase-like_dom"/>
</dbReference>
<keyword evidence="4" id="KW-1185">Reference proteome</keyword>
<dbReference type="EMBL" id="CAKOAT010790709">
    <property type="protein sequence ID" value="CAH8388274.1"/>
    <property type="molecule type" value="Genomic_DNA"/>
</dbReference>
<dbReference type="InterPro" id="IPR015655">
    <property type="entry name" value="PP2C"/>
</dbReference>
<proteinExistence type="predicted"/>
<evidence type="ECO:0000259" key="2">
    <source>
        <dbReference type="PROSITE" id="PS51746"/>
    </source>
</evidence>
<gene>
    <name evidence="3" type="ORF">ERUC_LOCUS40757</name>
</gene>